<comment type="caution">
    <text evidence="1">The sequence shown here is derived from an EMBL/GenBank/DDBJ whole genome shotgun (WGS) entry which is preliminary data.</text>
</comment>
<name>A0A1B8YKK8_9GAMM</name>
<protein>
    <submittedName>
        <fullName evidence="1">Uncharacterized protein</fullName>
    </submittedName>
</protein>
<accession>A0A1B8YKK8</accession>
<dbReference type="AlphaFoldDB" id="A0A1B8YKK8"/>
<dbReference type="Proteomes" id="UP000092665">
    <property type="component" value="Unassembled WGS sequence"/>
</dbReference>
<reference evidence="2" key="1">
    <citation type="submission" date="2015-11" db="EMBL/GenBank/DDBJ databases">
        <authorList>
            <person name="Tobias N.J."/>
            <person name="Mishra B."/>
            <person name="Gupta D.K."/>
            <person name="Thines M."/>
            <person name="Stinear T.P."/>
            <person name="Bode H.B."/>
        </authorList>
    </citation>
    <scope>NUCLEOTIDE SEQUENCE [LARGE SCALE GENOMIC DNA]</scope>
    <source>
        <strain evidence="2">PB45.5</strain>
    </source>
</reference>
<sequence>MVNNIILFKNSLKPISRIKAFSCLLKIYVFIDILPKLLSIEIMWKNLFTLIPILLVLDRERFITNRL</sequence>
<evidence type="ECO:0000313" key="2">
    <source>
        <dbReference type="Proteomes" id="UP000092665"/>
    </source>
</evidence>
<evidence type="ECO:0000313" key="1">
    <source>
        <dbReference type="EMBL" id="OCA55613.1"/>
    </source>
</evidence>
<gene>
    <name evidence="1" type="ORF">Phpb_01236</name>
</gene>
<dbReference type="EMBL" id="LOIC01000032">
    <property type="protein sequence ID" value="OCA55613.1"/>
    <property type="molecule type" value="Genomic_DNA"/>
</dbReference>
<organism evidence="1 2">
    <name type="scientific">Photorhabdus namnaonensis</name>
    <dbReference type="NCBI Taxonomy" id="1851568"/>
    <lineage>
        <taxon>Bacteria</taxon>
        <taxon>Pseudomonadati</taxon>
        <taxon>Pseudomonadota</taxon>
        <taxon>Gammaproteobacteria</taxon>
        <taxon>Enterobacterales</taxon>
        <taxon>Morganellaceae</taxon>
        <taxon>Photorhabdus</taxon>
    </lineage>
</organism>
<keyword evidence="2" id="KW-1185">Reference proteome</keyword>
<proteinExistence type="predicted"/>